<comment type="caution">
    <text evidence="2">The sequence shown here is derived from an EMBL/GenBank/DDBJ whole genome shotgun (WGS) entry which is preliminary data.</text>
</comment>
<feature type="region of interest" description="Disordered" evidence="1">
    <location>
        <begin position="47"/>
        <end position="74"/>
    </location>
</feature>
<reference evidence="3" key="1">
    <citation type="journal article" date="2019" name="Int. J. Syst. Evol. Microbiol.">
        <title>The Global Catalogue of Microorganisms (GCM) 10K type strain sequencing project: providing services to taxonomists for standard genome sequencing and annotation.</title>
        <authorList>
            <consortium name="The Broad Institute Genomics Platform"/>
            <consortium name="The Broad Institute Genome Sequencing Center for Infectious Disease"/>
            <person name="Wu L."/>
            <person name="Ma J."/>
        </authorList>
    </citation>
    <scope>NUCLEOTIDE SEQUENCE [LARGE SCALE GENOMIC DNA]</scope>
    <source>
        <strain evidence="3">JCM 16001</strain>
    </source>
</reference>
<evidence type="ECO:0000313" key="3">
    <source>
        <dbReference type="Proteomes" id="UP001499851"/>
    </source>
</evidence>
<proteinExistence type="predicted"/>
<dbReference type="EMBL" id="BAAAQF010000023">
    <property type="protein sequence ID" value="GAA1691620.1"/>
    <property type="molecule type" value="Genomic_DNA"/>
</dbReference>
<feature type="compositionally biased region" description="Basic and acidic residues" evidence="1">
    <location>
        <begin position="47"/>
        <end position="57"/>
    </location>
</feature>
<protein>
    <submittedName>
        <fullName evidence="2">Uncharacterized protein</fullName>
    </submittedName>
</protein>
<evidence type="ECO:0000313" key="2">
    <source>
        <dbReference type="EMBL" id="GAA1691620.1"/>
    </source>
</evidence>
<keyword evidence="3" id="KW-1185">Reference proteome</keyword>
<gene>
    <name evidence="2" type="ORF">GCM10009830_44220</name>
</gene>
<dbReference type="Proteomes" id="UP001499851">
    <property type="component" value="Unassembled WGS sequence"/>
</dbReference>
<evidence type="ECO:0000256" key="1">
    <source>
        <dbReference type="SAM" id="MobiDB-lite"/>
    </source>
</evidence>
<accession>A0ABP4TPM6</accession>
<sequence>MLLAILPFLLKMPKTGAVYAILVVIIAVVLAQSGVAREIAADVLRDDRPTVEPEPHDPAQCLPRSGGDSECPGG</sequence>
<name>A0ABP4TPM6_9ACTN</name>
<organism evidence="2 3">
    <name type="scientific">Glycomyces endophyticus</name>
    <dbReference type="NCBI Taxonomy" id="480996"/>
    <lineage>
        <taxon>Bacteria</taxon>
        <taxon>Bacillati</taxon>
        <taxon>Actinomycetota</taxon>
        <taxon>Actinomycetes</taxon>
        <taxon>Glycomycetales</taxon>
        <taxon>Glycomycetaceae</taxon>
        <taxon>Glycomyces</taxon>
    </lineage>
</organism>
<dbReference type="RefSeq" id="WP_344491295.1">
    <property type="nucleotide sequence ID" value="NZ_BAAAQF010000023.1"/>
</dbReference>